<evidence type="ECO:0000256" key="2">
    <source>
        <dbReference type="ARBA" id="ARBA00009347"/>
    </source>
</evidence>
<dbReference type="RefSeq" id="WP_256532382.1">
    <property type="nucleotide sequence ID" value="NZ_CP101824.1"/>
</dbReference>
<evidence type="ECO:0000313" key="11">
    <source>
        <dbReference type="Proteomes" id="UP001595846"/>
    </source>
</evidence>
<proteinExistence type="inferred from homology"/>
<dbReference type="EC" id="1.-.-.-" evidence="10"/>
<evidence type="ECO:0000256" key="3">
    <source>
        <dbReference type="ARBA" id="ARBA00022630"/>
    </source>
</evidence>
<evidence type="ECO:0000256" key="1">
    <source>
        <dbReference type="ARBA" id="ARBA00001974"/>
    </source>
</evidence>
<dbReference type="InterPro" id="IPR046373">
    <property type="entry name" value="Acyl-CoA_Oxase/DH_mid-dom_sf"/>
</dbReference>
<dbReference type="FunFam" id="2.40.110.10:FF:000002">
    <property type="entry name" value="Acyl-CoA dehydrogenase fadE12"/>
    <property type="match status" value="1"/>
</dbReference>
<evidence type="ECO:0000256" key="4">
    <source>
        <dbReference type="ARBA" id="ARBA00022827"/>
    </source>
</evidence>
<dbReference type="PANTHER" id="PTHR48083">
    <property type="entry name" value="MEDIUM-CHAIN SPECIFIC ACYL-COA DEHYDROGENASE, MITOCHONDRIAL-RELATED"/>
    <property type="match status" value="1"/>
</dbReference>
<dbReference type="Gene3D" id="1.10.540.10">
    <property type="entry name" value="Acyl-CoA dehydrogenase/oxidase, N-terminal domain"/>
    <property type="match status" value="1"/>
</dbReference>
<dbReference type="GO" id="GO:0016627">
    <property type="term" value="F:oxidoreductase activity, acting on the CH-CH group of donors"/>
    <property type="evidence" value="ECO:0007669"/>
    <property type="project" value="UniProtKB-ARBA"/>
</dbReference>
<evidence type="ECO:0000313" key="10">
    <source>
        <dbReference type="EMBL" id="MFC3960100.1"/>
    </source>
</evidence>
<evidence type="ECO:0000256" key="6">
    <source>
        <dbReference type="RuleBase" id="RU362125"/>
    </source>
</evidence>
<dbReference type="Gene3D" id="2.40.110.10">
    <property type="entry name" value="Butyryl-CoA Dehydrogenase, subunit A, domain 2"/>
    <property type="match status" value="1"/>
</dbReference>
<dbReference type="EMBL" id="JBHSAQ010000016">
    <property type="protein sequence ID" value="MFC3960100.1"/>
    <property type="molecule type" value="Genomic_DNA"/>
</dbReference>
<dbReference type="InterPro" id="IPR036250">
    <property type="entry name" value="AcylCo_DH-like_C"/>
</dbReference>
<feature type="domain" description="Acyl-CoA dehydrogenase/oxidase N-terminal" evidence="9">
    <location>
        <begin position="10"/>
        <end position="120"/>
    </location>
</feature>
<reference evidence="10 11" key="1">
    <citation type="journal article" date="2019" name="Int. J. Syst. Evol. Microbiol.">
        <title>The Global Catalogue of Microorganisms (GCM) 10K type strain sequencing project: providing services to taxonomists for standard genome sequencing and annotation.</title>
        <authorList>
            <consortium name="The Broad Institute Genomics Platform"/>
            <consortium name="The Broad Institute Genome Sequencing Center for Infectious Disease"/>
            <person name="Wu L."/>
            <person name="Ma J."/>
        </authorList>
    </citation>
    <scope>NUCLEOTIDE SEQUENCE [LARGE SCALE GENOMIC DNA]</scope>
    <source>
        <strain evidence="10 11">IBRC-M 10256</strain>
    </source>
</reference>
<dbReference type="SUPFAM" id="SSF56645">
    <property type="entry name" value="Acyl-CoA dehydrogenase NM domain-like"/>
    <property type="match status" value="1"/>
</dbReference>
<dbReference type="Pfam" id="PF00441">
    <property type="entry name" value="Acyl-CoA_dh_1"/>
    <property type="match status" value="1"/>
</dbReference>
<keyword evidence="3 6" id="KW-0285">Flavoprotein</keyword>
<dbReference type="InterPro" id="IPR006089">
    <property type="entry name" value="Acyl-CoA_DH_CS"/>
</dbReference>
<dbReference type="InterPro" id="IPR009075">
    <property type="entry name" value="AcylCo_DH/oxidase_C"/>
</dbReference>
<dbReference type="Gene3D" id="1.20.140.10">
    <property type="entry name" value="Butyryl-CoA Dehydrogenase, subunit A, domain 3"/>
    <property type="match status" value="1"/>
</dbReference>
<dbReference type="AlphaFoldDB" id="A0ABD5NTL2"/>
<comment type="caution">
    <text evidence="10">The sequence shown here is derived from an EMBL/GenBank/DDBJ whole genome shotgun (WGS) entry which is preliminary data.</text>
</comment>
<dbReference type="PROSITE" id="PS00072">
    <property type="entry name" value="ACYL_COA_DH_1"/>
    <property type="match status" value="1"/>
</dbReference>
<dbReference type="InterPro" id="IPR050741">
    <property type="entry name" value="Acyl-CoA_dehydrogenase"/>
</dbReference>
<gene>
    <name evidence="10" type="ORF">ACFOUR_17200</name>
</gene>
<dbReference type="PIRSF" id="PIRSF016578">
    <property type="entry name" value="HsaA"/>
    <property type="match status" value="1"/>
</dbReference>
<evidence type="ECO:0000259" key="7">
    <source>
        <dbReference type="Pfam" id="PF00441"/>
    </source>
</evidence>
<dbReference type="InterPro" id="IPR009100">
    <property type="entry name" value="AcylCoA_DH/oxidase_NM_dom_sf"/>
</dbReference>
<keyword evidence="4 6" id="KW-0274">FAD</keyword>
<dbReference type="GO" id="GO:0005737">
    <property type="term" value="C:cytoplasm"/>
    <property type="evidence" value="ECO:0007669"/>
    <property type="project" value="UniProtKB-ARBA"/>
</dbReference>
<dbReference type="Pfam" id="PF02771">
    <property type="entry name" value="Acyl-CoA_dh_N"/>
    <property type="match status" value="1"/>
</dbReference>
<evidence type="ECO:0000256" key="5">
    <source>
        <dbReference type="ARBA" id="ARBA00023002"/>
    </source>
</evidence>
<dbReference type="SUPFAM" id="SSF47203">
    <property type="entry name" value="Acyl-CoA dehydrogenase C-terminal domain-like"/>
    <property type="match status" value="1"/>
</dbReference>
<dbReference type="Pfam" id="PF02770">
    <property type="entry name" value="Acyl-CoA_dh_M"/>
    <property type="match status" value="1"/>
</dbReference>
<keyword evidence="5 6" id="KW-0560">Oxidoreductase</keyword>
<accession>A0ABD5NTL2</accession>
<comment type="similarity">
    <text evidence="2 6">Belongs to the acyl-CoA dehydrogenase family.</text>
</comment>
<feature type="domain" description="Acyl-CoA dehydrogenase/oxidase C-terminal" evidence="7">
    <location>
        <begin position="234"/>
        <end position="382"/>
    </location>
</feature>
<keyword evidence="11" id="KW-1185">Reference proteome</keyword>
<sequence>MIERFSLEARHEAQREHVREFCEREVDPNVHDLEAAGAFPEELVRRLGEADLIGVPYPPEVGGAGKDFRSFAITVEELARSWKLLAGAVNIACGLVGYPLAEFGDDRKREEWLGNVCAGDWIPAFALTEPEAGSDAAGLETTARREGDEWVIDGHKWWTTHGAVADLLLIVARTDPDATGHEGISLIGVPNPHERDGIEVVRDIPCMEGDVAVESELRFDGLRVPADNLVGEAGRGFRYIMEGLDIGRLGTAAQGVGIAQGAFEASRDFADEREQFGQPIREFQGIGFSLADMAARTEAARLLTLAAADQRDRGERITQSAAMAKTFATDAAMEIATDAVQVHGARGYSEDYPVERYMREAKGTQIYDGTNEINRLVVANRMYE</sequence>
<dbReference type="InterPro" id="IPR013786">
    <property type="entry name" value="AcylCoA_DH/ox_N"/>
</dbReference>
<evidence type="ECO:0000259" key="8">
    <source>
        <dbReference type="Pfam" id="PF02770"/>
    </source>
</evidence>
<protein>
    <submittedName>
        <fullName evidence="10">Acyl-CoA dehydrogenase family protein</fullName>
        <ecNumber evidence="10">1.-.-.-</ecNumber>
    </submittedName>
</protein>
<evidence type="ECO:0000259" key="9">
    <source>
        <dbReference type="Pfam" id="PF02771"/>
    </source>
</evidence>
<dbReference type="InterPro" id="IPR006091">
    <property type="entry name" value="Acyl-CoA_Oxase/DH_mid-dom"/>
</dbReference>
<name>A0ABD5NTL2_9EURY</name>
<feature type="domain" description="Acyl-CoA oxidase/dehydrogenase middle" evidence="8">
    <location>
        <begin position="124"/>
        <end position="207"/>
    </location>
</feature>
<dbReference type="Proteomes" id="UP001595846">
    <property type="component" value="Unassembled WGS sequence"/>
</dbReference>
<dbReference type="InterPro" id="IPR037069">
    <property type="entry name" value="AcylCoA_DH/ox_N_sf"/>
</dbReference>
<organism evidence="10 11">
    <name type="scientific">Halovivax cerinus</name>
    <dbReference type="NCBI Taxonomy" id="1487865"/>
    <lineage>
        <taxon>Archaea</taxon>
        <taxon>Methanobacteriati</taxon>
        <taxon>Methanobacteriota</taxon>
        <taxon>Stenosarchaea group</taxon>
        <taxon>Halobacteria</taxon>
        <taxon>Halobacteriales</taxon>
        <taxon>Natrialbaceae</taxon>
        <taxon>Halovivax</taxon>
    </lineage>
</organism>
<dbReference type="FunFam" id="1.20.140.10:FF:000004">
    <property type="entry name" value="Acyl-CoA dehydrogenase FadE25"/>
    <property type="match status" value="1"/>
</dbReference>
<comment type="cofactor">
    <cofactor evidence="1 6">
        <name>FAD</name>
        <dbReference type="ChEBI" id="CHEBI:57692"/>
    </cofactor>
</comment>
<dbReference type="GeneID" id="73901462"/>
<dbReference type="PANTHER" id="PTHR48083:SF36">
    <property type="entry name" value="ACYL-COA DEHYDROGENASE FADE3-RELATED"/>
    <property type="match status" value="1"/>
</dbReference>